<gene>
    <name evidence="1" type="ORF">JOL62DRAFT_629146</name>
</gene>
<accession>A0ABR1NGS1</accession>
<name>A0ABR1NGS1_9PEZI</name>
<keyword evidence="2" id="KW-1185">Reference proteome</keyword>
<sequence>MAWTMCMHFEKNLILARVQPLWWNKLMGTNAERVEDFATAIAHGVETAGLLEIPNGESFTIEDITRTTNVITSSSHCKRGGIYIQLYTEVEGYPVHEVFLYVDRTKDFSEHVEAIEALSNKSPLLQGDFPYEIARKSKKRLFVPVCELDFDLYPEELCPFAQQFFVCLFESYDKELLVTKGNQTGSLIDHDLYEMVEKASNYSDELPAKLLTRLTDYVLQSQPEIFQWPWTFQWPRACQRQPFGIVTGLNVRSPFTESGSLFDADLWSCDSFVNLELGEVLQFATLFGREIQRQEKPFEWTMRGIQATGKSYEIKISFDARNFPEEPTQAQLILDFLEPGKTHPLSFACLPEVGPFSDWNNANSFDCRLVWNIKDTRFIQNAQRQPSLNTMTEVRTVCNPGAGSLIDYAEAIAMWRYFHRVIPDQLHDWDITIR</sequence>
<organism evidence="1 2">
    <name type="scientific">Phyllosticta paracitricarpa</name>
    <dbReference type="NCBI Taxonomy" id="2016321"/>
    <lineage>
        <taxon>Eukaryota</taxon>
        <taxon>Fungi</taxon>
        <taxon>Dikarya</taxon>
        <taxon>Ascomycota</taxon>
        <taxon>Pezizomycotina</taxon>
        <taxon>Dothideomycetes</taxon>
        <taxon>Dothideomycetes incertae sedis</taxon>
        <taxon>Botryosphaeriales</taxon>
        <taxon>Phyllostictaceae</taxon>
        <taxon>Phyllosticta</taxon>
    </lineage>
</organism>
<reference evidence="1 2" key="1">
    <citation type="submission" date="2024-04" db="EMBL/GenBank/DDBJ databases">
        <title>Phyllosticta paracitricarpa is synonymous to the EU quarantine fungus P. citricarpa based on phylogenomic analyses.</title>
        <authorList>
            <consortium name="Lawrence Berkeley National Laboratory"/>
            <person name="Van ingen-buijs V.A."/>
            <person name="Van westerhoven A.C."/>
            <person name="Haridas S."/>
            <person name="Skiadas P."/>
            <person name="Martin F."/>
            <person name="Groenewald J.Z."/>
            <person name="Crous P.W."/>
            <person name="Seidl M.F."/>
        </authorList>
    </citation>
    <scope>NUCLEOTIDE SEQUENCE [LARGE SCALE GENOMIC DNA]</scope>
    <source>
        <strain evidence="1 2">CBS 141358</strain>
    </source>
</reference>
<dbReference type="EMBL" id="JBBPBF010000004">
    <property type="protein sequence ID" value="KAK7614375.1"/>
    <property type="molecule type" value="Genomic_DNA"/>
</dbReference>
<proteinExistence type="predicted"/>
<evidence type="ECO:0000313" key="2">
    <source>
        <dbReference type="Proteomes" id="UP001367316"/>
    </source>
</evidence>
<protein>
    <submittedName>
        <fullName evidence="1">Uncharacterized protein</fullName>
    </submittedName>
</protein>
<dbReference type="Proteomes" id="UP001367316">
    <property type="component" value="Unassembled WGS sequence"/>
</dbReference>
<evidence type="ECO:0000313" key="1">
    <source>
        <dbReference type="EMBL" id="KAK7614375.1"/>
    </source>
</evidence>
<comment type="caution">
    <text evidence="1">The sequence shown here is derived from an EMBL/GenBank/DDBJ whole genome shotgun (WGS) entry which is preliminary data.</text>
</comment>